<dbReference type="PANTHER" id="PTHR32268">
    <property type="entry name" value="HOMOSERINE O-ACETYLTRANSFERASE"/>
    <property type="match status" value="1"/>
</dbReference>
<protein>
    <submittedName>
        <fullName evidence="3">Alpha/beta fold hydrolase</fullName>
    </submittedName>
</protein>
<proteinExistence type="predicted"/>
<evidence type="ECO:0000259" key="2">
    <source>
        <dbReference type="Pfam" id="PF00561"/>
    </source>
</evidence>
<dbReference type="InterPro" id="IPR029058">
    <property type="entry name" value="AB_hydrolase_fold"/>
</dbReference>
<dbReference type="InterPro" id="IPR008220">
    <property type="entry name" value="HAT_MetX-like"/>
</dbReference>
<dbReference type="Proteomes" id="UP001597131">
    <property type="component" value="Unassembled WGS sequence"/>
</dbReference>
<comment type="caution">
    <text evidence="3">The sequence shown here is derived from an EMBL/GenBank/DDBJ whole genome shotgun (WGS) entry which is preliminary data.</text>
</comment>
<dbReference type="Gene3D" id="3.40.50.1820">
    <property type="entry name" value="alpha/beta hydrolase"/>
    <property type="match status" value="1"/>
</dbReference>
<dbReference type="PANTHER" id="PTHR32268:SF11">
    <property type="entry name" value="HOMOSERINE O-ACETYLTRANSFERASE"/>
    <property type="match status" value="1"/>
</dbReference>
<dbReference type="GO" id="GO:0016787">
    <property type="term" value="F:hydrolase activity"/>
    <property type="evidence" value="ECO:0007669"/>
    <property type="project" value="UniProtKB-KW"/>
</dbReference>
<feature type="domain" description="AB hydrolase-1" evidence="2">
    <location>
        <begin position="64"/>
        <end position="184"/>
    </location>
</feature>
<reference evidence="4" key="1">
    <citation type="journal article" date="2019" name="Int. J. Syst. Evol. Microbiol.">
        <title>The Global Catalogue of Microorganisms (GCM) 10K type strain sequencing project: providing services to taxonomists for standard genome sequencing and annotation.</title>
        <authorList>
            <consortium name="The Broad Institute Genomics Platform"/>
            <consortium name="The Broad Institute Genome Sequencing Center for Infectious Disease"/>
            <person name="Wu L."/>
            <person name="Ma J."/>
        </authorList>
    </citation>
    <scope>NUCLEOTIDE SEQUENCE [LARGE SCALE GENOMIC DNA]</scope>
    <source>
        <strain evidence="4">CCUG 64793</strain>
    </source>
</reference>
<name>A0ABW3NRA4_9FLAO</name>
<evidence type="ECO:0000256" key="1">
    <source>
        <dbReference type="ARBA" id="ARBA00022679"/>
    </source>
</evidence>
<dbReference type="SUPFAM" id="SSF53474">
    <property type="entry name" value="alpha/beta-Hydrolases"/>
    <property type="match status" value="1"/>
</dbReference>
<accession>A0ABW3NRA4</accession>
<keyword evidence="4" id="KW-1185">Reference proteome</keyword>
<keyword evidence="1" id="KW-0808">Transferase</keyword>
<organism evidence="3 4">
    <name type="scientific">Salegentibacter chungangensis</name>
    <dbReference type="NCBI Taxonomy" id="1335724"/>
    <lineage>
        <taxon>Bacteria</taxon>
        <taxon>Pseudomonadati</taxon>
        <taxon>Bacteroidota</taxon>
        <taxon>Flavobacteriia</taxon>
        <taxon>Flavobacteriales</taxon>
        <taxon>Flavobacteriaceae</taxon>
        <taxon>Salegentibacter</taxon>
    </lineage>
</organism>
<dbReference type="RefSeq" id="WP_380743455.1">
    <property type="nucleotide sequence ID" value="NZ_JBHTLI010000001.1"/>
</dbReference>
<dbReference type="EMBL" id="JBHTLI010000001">
    <property type="protein sequence ID" value="MFD1095052.1"/>
    <property type="molecule type" value="Genomic_DNA"/>
</dbReference>
<dbReference type="Pfam" id="PF00561">
    <property type="entry name" value="Abhydrolase_1"/>
    <property type="match status" value="1"/>
</dbReference>
<evidence type="ECO:0000313" key="3">
    <source>
        <dbReference type="EMBL" id="MFD1095052.1"/>
    </source>
</evidence>
<dbReference type="PIRSF" id="PIRSF000443">
    <property type="entry name" value="Homoser_Ac_trans"/>
    <property type="match status" value="1"/>
</dbReference>
<sequence>MLVVDRKAGGKTGASRLFPFRLSDKRNKQMLKEICIPNFKNQAGSVQDIHLSFQVFGKKLTEAPIVLVNHALTGNSQVTGKLGWWNKIIGSEKTIDTDKFSVLAFNIPGNGFNGKPGHLIHNYREFSLRDMARIQALALQQLKIERLFAVIGGSIGGALAWELAALEPNLAENIIPIATDFKATDWVLANCRVQEQILNNSKEPVKDARMHAMTFYRTPQSLAKKFNREKEHGSASYKVEGWLKYHGDQLDDRFRLASYKLMNHLLTTIDISNGSGNYLEAARRIEGNIHLVTVDSDWFFLAEDNWDTYLNLSLVKSNITISEIRSIHGHDAFLIESAQLRKFLKPIFNIKPLKNEKDKSHLVWNR</sequence>
<evidence type="ECO:0000313" key="4">
    <source>
        <dbReference type="Proteomes" id="UP001597131"/>
    </source>
</evidence>
<keyword evidence="3" id="KW-0378">Hydrolase</keyword>
<gene>
    <name evidence="3" type="ORF">ACFQ3Q_04765</name>
</gene>
<dbReference type="InterPro" id="IPR000073">
    <property type="entry name" value="AB_hydrolase_1"/>
</dbReference>